<dbReference type="RefSeq" id="WP_204295303.1">
    <property type="nucleotide sequence ID" value="NZ_BAAAGQ010000007.1"/>
</dbReference>
<reference evidence="2" key="1">
    <citation type="submission" date="2021-01" db="EMBL/GenBank/DDBJ databases">
        <title>Whole genome shotgun sequence of Actinoplanes capillaceus NBRC 16408.</title>
        <authorList>
            <person name="Komaki H."/>
            <person name="Tamura T."/>
        </authorList>
    </citation>
    <scope>NUCLEOTIDE SEQUENCE [LARGE SCALE GENOMIC DNA]</scope>
    <source>
        <strain evidence="2">NBRC 16408</strain>
    </source>
</reference>
<feature type="compositionally biased region" description="Basic and acidic residues" evidence="1">
    <location>
        <begin position="214"/>
        <end position="226"/>
    </location>
</feature>
<evidence type="ECO:0008006" key="3">
    <source>
        <dbReference type="Google" id="ProtNLM"/>
    </source>
</evidence>
<sequence length="226" mass="24502">MRLIDILCDRHRNHIVDTQTWPTDWLHGPICADCALATAMPLLPHLDLREQLAIHEAGHAVAHLTIGTNIHYATVKPDDIPGAAGGVIFDVPEQGYDPVALLAGGAAVGRWAATAHPITEADIVDVVFGARSDFQGAYSEHLSARDVAAILHRADGLTAERWPEVQRVAEGLLANERLSGAEILALAETARDEHTAAWHHIPQQRPATAGQRRSVNESRADQADEY</sequence>
<dbReference type="InterPro" id="IPR037219">
    <property type="entry name" value="Peptidase_M41-like"/>
</dbReference>
<dbReference type="EMBL" id="BOMF01000037">
    <property type="protein sequence ID" value="GID44700.1"/>
    <property type="molecule type" value="Genomic_DNA"/>
</dbReference>
<comment type="caution">
    <text evidence="2">The sequence shown here is derived from an EMBL/GenBank/DDBJ whole genome shotgun (WGS) entry which is preliminary data.</text>
</comment>
<evidence type="ECO:0000313" key="2">
    <source>
        <dbReference type="EMBL" id="GID44700.1"/>
    </source>
</evidence>
<proteinExistence type="predicted"/>
<feature type="region of interest" description="Disordered" evidence="1">
    <location>
        <begin position="202"/>
        <end position="226"/>
    </location>
</feature>
<dbReference type="SUPFAM" id="SSF140990">
    <property type="entry name" value="FtsH protease domain-like"/>
    <property type="match status" value="1"/>
</dbReference>
<dbReference type="Gene3D" id="1.20.58.760">
    <property type="entry name" value="Peptidase M41"/>
    <property type="match status" value="1"/>
</dbReference>
<accession>A0ABQ3WE99</accession>
<organism evidence="2">
    <name type="scientific">Actinoplanes campanulatus</name>
    <dbReference type="NCBI Taxonomy" id="113559"/>
    <lineage>
        <taxon>Bacteria</taxon>
        <taxon>Bacillati</taxon>
        <taxon>Actinomycetota</taxon>
        <taxon>Actinomycetes</taxon>
        <taxon>Micromonosporales</taxon>
        <taxon>Micromonosporaceae</taxon>
        <taxon>Actinoplanes</taxon>
    </lineage>
</organism>
<evidence type="ECO:0000256" key="1">
    <source>
        <dbReference type="SAM" id="MobiDB-lite"/>
    </source>
</evidence>
<gene>
    <name evidence="2" type="ORF">Aca07nite_19750</name>
</gene>
<name>A0ABQ3WE99_9ACTN</name>
<protein>
    <recommendedName>
        <fullName evidence="3">Peptidase family M41</fullName>
    </recommendedName>
</protein>